<proteinExistence type="inferred from homology"/>
<dbReference type="InterPro" id="IPR050099">
    <property type="entry name" value="SIS_GmhA/DiaA_subfam"/>
</dbReference>
<name>A0A518AYN4_9BACT</name>
<organism evidence="11 12">
    <name type="scientific">Kolteria novifilia</name>
    <dbReference type="NCBI Taxonomy" id="2527975"/>
    <lineage>
        <taxon>Bacteria</taxon>
        <taxon>Pseudomonadati</taxon>
        <taxon>Planctomycetota</taxon>
        <taxon>Planctomycetia</taxon>
        <taxon>Kolteriales</taxon>
        <taxon>Kolteriaceae</taxon>
        <taxon>Kolteria</taxon>
    </lineage>
</organism>
<keyword evidence="8 9" id="KW-0119">Carbohydrate metabolism</keyword>
<dbReference type="AlphaFoldDB" id="A0A518AYN4"/>
<keyword evidence="12" id="KW-1185">Reference proteome</keyword>
<dbReference type="EMBL" id="CP036279">
    <property type="protein sequence ID" value="QDU59834.1"/>
    <property type="molecule type" value="Genomic_DNA"/>
</dbReference>
<comment type="subcellular location">
    <subcellularLocation>
        <location evidence="2 9">Cytoplasm</location>
    </subcellularLocation>
</comment>
<comment type="function">
    <text evidence="9">Catalyzes the isomerization of sedoheptulose 7-phosphate in D-glycero-D-manno-heptose 7-phosphate.</text>
</comment>
<dbReference type="SUPFAM" id="SSF53697">
    <property type="entry name" value="SIS domain"/>
    <property type="match status" value="1"/>
</dbReference>
<evidence type="ECO:0000259" key="10">
    <source>
        <dbReference type="PROSITE" id="PS51464"/>
    </source>
</evidence>
<dbReference type="GO" id="GO:0005737">
    <property type="term" value="C:cytoplasm"/>
    <property type="evidence" value="ECO:0007669"/>
    <property type="project" value="UniProtKB-SubCell"/>
</dbReference>
<comment type="similarity">
    <text evidence="3 9">Belongs to the SIS family. GmhA subfamily.</text>
</comment>
<dbReference type="UniPathway" id="UPA00041">
    <property type="reaction ID" value="UER00436"/>
</dbReference>
<evidence type="ECO:0000256" key="5">
    <source>
        <dbReference type="ARBA" id="ARBA00022723"/>
    </source>
</evidence>
<dbReference type="InterPro" id="IPR046348">
    <property type="entry name" value="SIS_dom_sf"/>
</dbReference>
<feature type="binding site" evidence="9">
    <location>
        <begin position="123"/>
        <end position="125"/>
    </location>
    <ligand>
        <name>substrate</name>
    </ligand>
</feature>
<comment type="miscellaneous">
    <text evidence="9">The reaction produces a racemic mixture of D-glycero-alpha-D-manno-heptose 7-phosphate and D-glycero-beta-D-manno-heptose 7-phosphate.</text>
</comment>
<comment type="catalytic activity">
    <reaction evidence="1 9">
        <text>2 D-sedoheptulose 7-phosphate = D-glycero-alpha-D-manno-heptose 7-phosphate + D-glycero-beta-D-manno-heptose 7-phosphate</text>
        <dbReference type="Rhea" id="RHEA:27489"/>
        <dbReference type="ChEBI" id="CHEBI:57483"/>
        <dbReference type="ChEBI" id="CHEBI:60203"/>
        <dbReference type="ChEBI" id="CHEBI:60204"/>
        <dbReference type="EC" id="5.3.1.28"/>
    </reaction>
</comment>
<dbReference type="Gene3D" id="3.40.50.10490">
    <property type="entry name" value="Glucose-6-phosphate isomerase like protein, domain 1"/>
    <property type="match status" value="1"/>
</dbReference>
<evidence type="ECO:0000256" key="9">
    <source>
        <dbReference type="HAMAP-Rule" id="MF_00067"/>
    </source>
</evidence>
<accession>A0A518AYN4</accession>
<evidence type="ECO:0000256" key="1">
    <source>
        <dbReference type="ARBA" id="ARBA00000348"/>
    </source>
</evidence>
<dbReference type="InterPro" id="IPR001347">
    <property type="entry name" value="SIS_dom"/>
</dbReference>
<dbReference type="RefSeq" id="WP_145254746.1">
    <property type="nucleotide sequence ID" value="NZ_CP036279.1"/>
</dbReference>
<dbReference type="CDD" id="cd05006">
    <property type="entry name" value="SIS_GmhA"/>
    <property type="match status" value="1"/>
</dbReference>
<feature type="binding site" evidence="9">
    <location>
        <position position="68"/>
    </location>
    <ligand>
        <name>substrate</name>
    </ligand>
</feature>
<dbReference type="OrthoDB" id="9781311at2"/>
<evidence type="ECO:0000256" key="7">
    <source>
        <dbReference type="ARBA" id="ARBA00023235"/>
    </source>
</evidence>
<keyword evidence="6 9" id="KW-0862">Zinc</keyword>
<feature type="binding site" evidence="9">
    <location>
        <begin position="97"/>
        <end position="98"/>
    </location>
    <ligand>
        <name>substrate</name>
    </ligand>
</feature>
<evidence type="ECO:0000256" key="4">
    <source>
        <dbReference type="ARBA" id="ARBA00022490"/>
    </source>
</evidence>
<dbReference type="PANTHER" id="PTHR30390">
    <property type="entry name" value="SEDOHEPTULOSE 7-PHOSPHATE ISOMERASE / DNAA INITIATOR-ASSOCIATING FACTOR FOR REPLICATION INITIATION"/>
    <property type="match status" value="1"/>
</dbReference>
<dbReference type="Pfam" id="PF13580">
    <property type="entry name" value="SIS_2"/>
    <property type="match status" value="1"/>
</dbReference>
<keyword evidence="5 9" id="KW-0479">Metal-binding</keyword>
<gene>
    <name evidence="9 11" type="primary">gmhA</name>
    <name evidence="11" type="ORF">Pan216_06670</name>
</gene>
<dbReference type="GO" id="GO:2001061">
    <property type="term" value="P:D-glycero-D-manno-heptose 7-phosphate biosynthetic process"/>
    <property type="evidence" value="ECO:0007669"/>
    <property type="project" value="UniProtKB-UniPathway"/>
</dbReference>
<feature type="binding site" evidence="9">
    <location>
        <position position="128"/>
    </location>
    <ligand>
        <name>substrate</name>
    </ligand>
</feature>
<feature type="binding site" evidence="9">
    <location>
        <position position="175"/>
    </location>
    <ligand>
        <name>Zn(2+)</name>
        <dbReference type="ChEBI" id="CHEBI:29105"/>
    </ligand>
</feature>
<dbReference type="HAMAP" id="MF_00067">
    <property type="entry name" value="GmhA"/>
    <property type="match status" value="1"/>
</dbReference>
<feature type="binding site" evidence="9">
    <location>
        <position position="175"/>
    </location>
    <ligand>
        <name>substrate</name>
    </ligand>
</feature>
<feature type="binding site" evidence="9">
    <location>
        <position position="68"/>
    </location>
    <ligand>
        <name>Zn(2+)</name>
        <dbReference type="ChEBI" id="CHEBI:29105"/>
    </ligand>
</feature>
<evidence type="ECO:0000256" key="8">
    <source>
        <dbReference type="ARBA" id="ARBA00023277"/>
    </source>
</evidence>
<comment type="pathway">
    <text evidence="9">Carbohydrate biosynthesis; D-glycero-D-manno-heptose 7-phosphate biosynthesis; D-glycero-alpha-D-manno-heptose 7-phosphate and D-glycero-beta-D-manno-heptose 7-phosphate from sedoheptulose 7-phosphate: step 1/1.</text>
</comment>
<feature type="binding site" evidence="9">
    <location>
        <begin position="55"/>
        <end position="57"/>
    </location>
    <ligand>
        <name>substrate</name>
    </ligand>
</feature>
<dbReference type="PROSITE" id="PS51464">
    <property type="entry name" value="SIS"/>
    <property type="match status" value="1"/>
</dbReference>
<evidence type="ECO:0000256" key="6">
    <source>
        <dbReference type="ARBA" id="ARBA00022833"/>
    </source>
</evidence>
<dbReference type="EC" id="5.3.1.28" evidence="9"/>
<feature type="binding site" evidence="9">
    <location>
        <position position="183"/>
    </location>
    <ligand>
        <name>Zn(2+)</name>
        <dbReference type="ChEBI" id="CHEBI:29105"/>
    </ligand>
</feature>
<evidence type="ECO:0000256" key="3">
    <source>
        <dbReference type="ARBA" id="ARBA00009894"/>
    </source>
</evidence>
<protein>
    <recommendedName>
        <fullName evidence="9">Phosphoheptose isomerase</fullName>
        <ecNumber evidence="9">5.3.1.28</ecNumber>
    </recommendedName>
    <alternativeName>
        <fullName evidence="9">Sedoheptulose 7-phosphate isomerase</fullName>
    </alternativeName>
</protein>
<dbReference type="GO" id="GO:0008968">
    <property type="term" value="F:D-sedoheptulose 7-phosphate isomerase activity"/>
    <property type="evidence" value="ECO:0007669"/>
    <property type="project" value="UniProtKB-UniRule"/>
</dbReference>
<reference evidence="11 12" key="1">
    <citation type="submission" date="2019-02" db="EMBL/GenBank/DDBJ databases">
        <title>Deep-cultivation of Planctomycetes and their phenomic and genomic characterization uncovers novel biology.</title>
        <authorList>
            <person name="Wiegand S."/>
            <person name="Jogler M."/>
            <person name="Boedeker C."/>
            <person name="Pinto D."/>
            <person name="Vollmers J."/>
            <person name="Rivas-Marin E."/>
            <person name="Kohn T."/>
            <person name="Peeters S.H."/>
            <person name="Heuer A."/>
            <person name="Rast P."/>
            <person name="Oberbeckmann S."/>
            <person name="Bunk B."/>
            <person name="Jeske O."/>
            <person name="Meyerdierks A."/>
            <person name="Storesund J.E."/>
            <person name="Kallscheuer N."/>
            <person name="Luecker S."/>
            <person name="Lage O.M."/>
            <person name="Pohl T."/>
            <person name="Merkel B.J."/>
            <person name="Hornburger P."/>
            <person name="Mueller R.-W."/>
            <person name="Bruemmer F."/>
            <person name="Labrenz M."/>
            <person name="Spormann A.M."/>
            <person name="Op den Camp H."/>
            <person name="Overmann J."/>
            <person name="Amann R."/>
            <person name="Jetten M.S.M."/>
            <person name="Mascher T."/>
            <person name="Medema M.H."/>
            <person name="Devos D.P."/>
            <person name="Kaster A.-K."/>
            <person name="Ovreas L."/>
            <person name="Rohde M."/>
            <person name="Galperin M.Y."/>
            <person name="Jogler C."/>
        </authorList>
    </citation>
    <scope>NUCLEOTIDE SEQUENCE [LARGE SCALE GENOMIC DNA]</scope>
    <source>
        <strain evidence="11 12">Pan216</strain>
    </source>
</reference>
<comment type="cofactor">
    <cofactor evidence="9">
        <name>Zn(2+)</name>
        <dbReference type="ChEBI" id="CHEBI:29105"/>
    </cofactor>
    <text evidence="9">Binds 1 zinc ion per subunit.</text>
</comment>
<feature type="domain" description="SIS" evidence="10">
    <location>
        <begin position="40"/>
        <end position="199"/>
    </location>
</feature>
<dbReference type="GO" id="GO:0005975">
    <property type="term" value="P:carbohydrate metabolic process"/>
    <property type="evidence" value="ECO:0007669"/>
    <property type="project" value="UniProtKB-UniRule"/>
</dbReference>
<dbReference type="InterPro" id="IPR035461">
    <property type="entry name" value="GmhA/DiaA"/>
</dbReference>
<dbReference type="Proteomes" id="UP000317093">
    <property type="component" value="Chromosome"/>
</dbReference>
<dbReference type="GO" id="GO:0097367">
    <property type="term" value="F:carbohydrate derivative binding"/>
    <property type="evidence" value="ECO:0007669"/>
    <property type="project" value="InterPro"/>
</dbReference>
<evidence type="ECO:0000313" key="12">
    <source>
        <dbReference type="Proteomes" id="UP000317093"/>
    </source>
</evidence>
<keyword evidence="4 9" id="KW-0963">Cytoplasm</keyword>
<dbReference type="InterPro" id="IPR004515">
    <property type="entry name" value="Phosphoheptose_Isoase"/>
</dbReference>
<evidence type="ECO:0000256" key="2">
    <source>
        <dbReference type="ARBA" id="ARBA00004496"/>
    </source>
</evidence>
<feature type="binding site" evidence="9">
    <location>
        <position position="64"/>
    </location>
    <ligand>
        <name>Zn(2+)</name>
        <dbReference type="ChEBI" id="CHEBI:29105"/>
    </ligand>
</feature>
<dbReference type="GO" id="GO:0008270">
    <property type="term" value="F:zinc ion binding"/>
    <property type="evidence" value="ECO:0007669"/>
    <property type="project" value="UniProtKB-UniRule"/>
</dbReference>
<evidence type="ECO:0000313" key="11">
    <source>
        <dbReference type="EMBL" id="QDU59834.1"/>
    </source>
</evidence>
<sequence length="201" mass="21530">MDWRQSTAEHLIRAGIEESAEVKKRLLERAPQLAEIASVIADAYRWGRKLIAFGNGGSAADAQHIVAELVGRFLVDRRALPALALTCNSSTLTAIGNDYAYDEIFARQIDAFGQPGDVALGISTSGNSSNVVNAIERAHKNGLVTIGLTGAGGGTLAEIADYCVCIPTQSTPRVQECHILVGHLWCEWIEADMIKQDKAAA</sequence>
<dbReference type="KEGG" id="knv:Pan216_06670"/>
<keyword evidence="7 9" id="KW-0413">Isomerase</keyword>